<feature type="active site" evidence="5">
    <location>
        <position position="119"/>
    </location>
</feature>
<dbReference type="PANTHER" id="PTHR43390">
    <property type="entry name" value="SIGNAL PEPTIDASE I"/>
    <property type="match status" value="1"/>
</dbReference>
<dbReference type="KEGG" id="phy:AJ81_09990"/>
<name>A0A0X1KT60_9THEM</name>
<dbReference type="EMBL" id="CP007141">
    <property type="protein sequence ID" value="AJC74455.1"/>
    <property type="molecule type" value="Genomic_DNA"/>
</dbReference>
<dbReference type="PROSITE" id="PS00761">
    <property type="entry name" value="SPASE_I_3"/>
    <property type="match status" value="1"/>
</dbReference>
<evidence type="ECO:0000256" key="5">
    <source>
        <dbReference type="PIRSR" id="PIRSR600223-1"/>
    </source>
</evidence>
<feature type="transmembrane region" description="Helical" evidence="6">
    <location>
        <begin position="21"/>
        <end position="42"/>
    </location>
</feature>
<feature type="domain" description="Peptidase S26" evidence="7">
    <location>
        <begin position="22"/>
        <end position="284"/>
    </location>
</feature>
<evidence type="ECO:0000313" key="8">
    <source>
        <dbReference type="EMBL" id="AJC74455.1"/>
    </source>
</evidence>
<dbReference type="Pfam" id="PF10502">
    <property type="entry name" value="Peptidase_S26"/>
    <property type="match status" value="1"/>
</dbReference>
<accession>A0A0X1KT60</accession>
<proteinExistence type="inferred from homology"/>
<evidence type="ECO:0000259" key="7">
    <source>
        <dbReference type="Pfam" id="PF10502"/>
    </source>
</evidence>
<keyword evidence="6" id="KW-1133">Transmembrane helix</keyword>
<dbReference type="GO" id="GO:0016020">
    <property type="term" value="C:membrane"/>
    <property type="evidence" value="ECO:0007669"/>
    <property type="project" value="UniProtKB-SubCell"/>
</dbReference>
<keyword evidence="6" id="KW-0472">Membrane</keyword>
<dbReference type="GO" id="GO:0004252">
    <property type="term" value="F:serine-type endopeptidase activity"/>
    <property type="evidence" value="ECO:0007669"/>
    <property type="project" value="InterPro"/>
</dbReference>
<feature type="active site" evidence="5">
    <location>
        <position position="52"/>
    </location>
</feature>
<evidence type="ECO:0000256" key="6">
    <source>
        <dbReference type="RuleBase" id="RU362042"/>
    </source>
</evidence>
<evidence type="ECO:0000256" key="4">
    <source>
        <dbReference type="ARBA" id="ARBA00022801"/>
    </source>
</evidence>
<dbReference type="EC" id="3.4.21.89" evidence="3 6"/>
<dbReference type="STRING" id="1123384.AJ81_09990"/>
<reference evidence="8 9" key="1">
    <citation type="submission" date="2014-01" db="EMBL/GenBank/DDBJ databases">
        <title>Genome sequencing of Thermotog hypogea.</title>
        <authorList>
            <person name="Zhang X."/>
            <person name="Alvare G."/>
            <person name="Fristensky B."/>
            <person name="Chen L."/>
            <person name="Suen T."/>
            <person name="Chen Q."/>
            <person name="Ma K."/>
        </authorList>
    </citation>
    <scope>NUCLEOTIDE SEQUENCE [LARGE SCALE GENOMIC DNA]</scope>
    <source>
        <strain evidence="8 9">DSM 11164</strain>
    </source>
</reference>
<keyword evidence="9" id="KW-1185">Reference proteome</keyword>
<evidence type="ECO:0000256" key="1">
    <source>
        <dbReference type="ARBA" id="ARBA00000677"/>
    </source>
</evidence>
<comment type="similarity">
    <text evidence="2 6">Belongs to the peptidase S26 family.</text>
</comment>
<evidence type="ECO:0000256" key="2">
    <source>
        <dbReference type="ARBA" id="ARBA00009370"/>
    </source>
</evidence>
<dbReference type="GO" id="GO:0009003">
    <property type="term" value="F:signal peptidase activity"/>
    <property type="evidence" value="ECO:0007669"/>
    <property type="project" value="UniProtKB-EC"/>
</dbReference>
<dbReference type="SUPFAM" id="SSF51306">
    <property type="entry name" value="LexA/Signal peptidase"/>
    <property type="match status" value="1"/>
</dbReference>
<dbReference type="InterPro" id="IPR000223">
    <property type="entry name" value="Pept_S26A_signal_pept_1"/>
</dbReference>
<dbReference type="PATRIC" id="fig|1123384.7.peg.2005"/>
<dbReference type="AlphaFoldDB" id="A0A0X1KT60"/>
<dbReference type="PRINTS" id="PR00727">
    <property type="entry name" value="LEADERPTASE"/>
</dbReference>
<dbReference type="InterPro" id="IPR019533">
    <property type="entry name" value="Peptidase_S26"/>
</dbReference>
<keyword evidence="6" id="KW-0645">Protease</keyword>
<evidence type="ECO:0000256" key="3">
    <source>
        <dbReference type="ARBA" id="ARBA00013208"/>
    </source>
</evidence>
<dbReference type="PaxDb" id="1123384-AJ81_09990"/>
<dbReference type="NCBIfam" id="TIGR02227">
    <property type="entry name" value="sigpep_I_bact"/>
    <property type="match status" value="2"/>
</dbReference>
<keyword evidence="4 6" id="KW-0378">Hydrolase</keyword>
<sequence>MRNEERSKSISIDKEKLKKHTLDWLKSLAYAIVAATIIRLYVFETMLVPTGSMIPTINVGDRLFIEKVTYTVREPQRGDIVVFWAPFIDERALTMLRPFDKFMDLFAPSKFRGRVKYVKRLVGEEGDVLQIKLSEDGEYHLYVNGKLDEQLKNIVYAPEGIFKYPELLNWFVEASQLRNNQTAYRQYLQRLAQKDIEAANLVFSVVGGMYPVPLGVPFDRTFSDIYKDIDLSKYIRRTPEGVEVEVPKGFYFFMGDNTNDSFDSRYFGFVPKDHIIGKPILRIWPLQNFGPVQGS</sequence>
<evidence type="ECO:0000313" key="9">
    <source>
        <dbReference type="Proteomes" id="UP000077469"/>
    </source>
</evidence>
<dbReference type="InterPro" id="IPR019758">
    <property type="entry name" value="Pept_S26A_signal_pept_1_CS"/>
</dbReference>
<organism evidence="8 9">
    <name type="scientific">Pseudothermotoga hypogea DSM 11164 = NBRC 106472</name>
    <dbReference type="NCBI Taxonomy" id="1123384"/>
    <lineage>
        <taxon>Bacteria</taxon>
        <taxon>Thermotogati</taxon>
        <taxon>Thermotogota</taxon>
        <taxon>Thermotogae</taxon>
        <taxon>Thermotogales</taxon>
        <taxon>Thermotogaceae</taxon>
        <taxon>Pseudothermotoga</taxon>
    </lineage>
</organism>
<dbReference type="CDD" id="cd06462">
    <property type="entry name" value="Peptidase_S24_S26"/>
    <property type="match status" value="1"/>
</dbReference>
<protein>
    <recommendedName>
        <fullName evidence="3 6">Signal peptidase I</fullName>
        <ecNumber evidence="3 6">3.4.21.89</ecNumber>
    </recommendedName>
</protein>
<dbReference type="GO" id="GO:0006465">
    <property type="term" value="P:signal peptide processing"/>
    <property type="evidence" value="ECO:0007669"/>
    <property type="project" value="InterPro"/>
</dbReference>
<comment type="subcellular location">
    <subcellularLocation>
        <location evidence="6">Membrane</location>
        <topology evidence="6">Single-pass type II membrane protein</topology>
    </subcellularLocation>
</comment>
<gene>
    <name evidence="8" type="ORF">AJ81_09990</name>
</gene>
<keyword evidence="6" id="KW-0812">Transmembrane</keyword>
<dbReference type="PANTHER" id="PTHR43390:SF1">
    <property type="entry name" value="CHLOROPLAST PROCESSING PEPTIDASE"/>
    <property type="match status" value="1"/>
</dbReference>
<dbReference type="Proteomes" id="UP000077469">
    <property type="component" value="Chromosome"/>
</dbReference>
<dbReference type="CDD" id="cd06530">
    <property type="entry name" value="S26_SPase_I"/>
    <property type="match status" value="1"/>
</dbReference>
<dbReference type="Gene3D" id="2.10.109.10">
    <property type="entry name" value="Umud Fragment, subunit A"/>
    <property type="match status" value="2"/>
</dbReference>
<dbReference type="InterPro" id="IPR036286">
    <property type="entry name" value="LexA/Signal_pep-like_sf"/>
</dbReference>
<comment type="catalytic activity">
    <reaction evidence="1 6">
        <text>Cleavage of hydrophobic, N-terminal signal or leader sequences from secreted and periplasmic proteins.</text>
        <dbReference type="EC" id="3.4.21.89"/>
    </reaction>
</comment>